<feature type="transmembrane region" description="Helical" evidence="9">
    <location>
        <begin position="79"/>
        <end position="98"/>
    </location>
</feature>
<evidence type="ECO:0000313" key="12">
    <source>
        <dbReference type="Proteomes" id="UP000447876"/>
    </source>
</evidence>
<dbReference type="Gene3D" id="1.20.1250.20">
    <property type="entry name" value="MFS general substrate transporter like domains"/>
    <property type="match status" value="1"/>
</dbReference>
<keyword evidence="4" id="KW-1003">Cell membrane</keyword>
<feature type="transmembrane region" description="Helical" evidence="9">
    <location>
        <begin position="110"/>
        <end position="129"/>
    </location>
</feature>
<dbReference type="PANTHER" id="PTHR23535">
    <property type="entry name" value="SUGAR EFFLUX TRANSPORTER A-RELATED"/>
    <property type="match status" value="1"/>
</dbReference>
<sequence length="437" mass="47613">MRRSDLVCRLQKNSYRCNQALKREGGSLLHKLKQIWALFSIPNYTILIISTLLLGICISFTYPFLSLFGVDEVGMSPSYLGYFMTVTAASSVLISTVLGRLSDRYWGRKWVIILSVSAAIIGYILFIYVRNYYVLLAVSFLCLGTASSAFPQMFAYAREEVNRSGSKQADMAINTLRMFFSLAWVIGPAIAAILLASAGFQGLFLSAAVTYGIVFLFVLIFLKNSNRQETAQKNEAPVNLRKFLLKPRIAGVLGSFILLSVASTMSLVNLPLYVTRTLHGSQSDVGVLFSVAAAVEIPLLIGVGILAAKYRKSKLIKIGAVFAIAYYALVAVTPIVWAIVPMQFLSAVAVSIVMGLGISYFQDLLPQEPGTATTLYSNTSVIGNMLGGIIAGSVAEWFGFRIVFIVCAVMAAIAFLLLLTDRESSVQAIEEHNSVST</sequence>
<protein>
    <submittedName>
        <fullName evidence="11">MFS transporter</fullName>
    </submittedName>
</protein>
<comment type="subcellular location">
    <subcellularLocation>
        <location evidence="1">Cell membrane</location>
        <topology evidence="1">Multi-pass membrane protein</topology>
    </subcellularLocation>
</comment>
<gene>
    <name evidence="11" type="ORF">GNP95_24505</name>
</gene>
<evidence type="ECO:0000256" key="6">
    <source>
        <dbReference type="ARBA" id="ARBA00022692"/>
    </source>
</evidence>
<evidence type="ECO:0000313" key="11">
    <source>
        <dbReference type="EMBL" id="MUG48109.1"/>
    </source>
</evidence>
<evidence type="ECO:0000256" key="7">
    <source>
        <dbReference type="ARBA" id="ARBA00022989"/>
    </source>
</evidence>
<dbReference type="PANTHER" id="PTHR23535:SF2">
    <property type="entry name" value="SUGAR EFFLUX TRANSPORTER A-RELATED"/>
    <property type="match status" value="1"/>
</dbReference>
<feature type="transmembrane region" description="Helical" evidence="9">
    <location>
        <begin position="178"/>
        <end position="197"/>
    </location>
</feature>
<keyword evidence="3" id="KW-0813">Transport</keyword>
<feature type="transmembrane region" description="Helical" evidence="9">
    <location>
        <begin position="41"/>
        <end position="64"/>
    </location>
</feature>
<dbReference type="PRINTS" id="PR01035">
    <property type="entry name" value="TCRTETA"/>
</dbReference>
<keyword evidence="8 9" id="KW-0472">Membrane</keyword>
<keyword evidence="5" id="KW-0762">Sugar transport</keyword>
<feature type="transmembrane region" description="Helical" evidence="9">
    <location>
        <begin position="343"/>
        <end position="361"/>
    </location>
</feature>
<dbReference type="AlphaFoldDB" id="A0A7X2Z7A7"/>
<dbReference type="GO" id="GO:0005886">
    <property type="term" value="C:plasma membrane"/>
    <property type="evidence" value="ECO:0007669"/>
    <property type="project" value="UniProtKB-SubCell"/>
</dbReference>
<proteinExistence type="inferred from homology"/>
<feature type="transmembrane region" description="Helical" evidence="9">
    <location>
        <begin position="249"/>
        <end position="274"/>
    </location>
</feature>
<keyword evidence="6 9" id="KW-0812">Transmembrane</keyword>
<dbReference type="InterPro" id="IPR020846">
    <property type="entry name" value="MFS_dom"/>
</dbReference>
<evidence type="ECO:0000256" key="1">
    <source>
        <dbReference type="ARBA" id="ARBA00004651"/>
    </source>
</evidence>
<feature type="transmembrane region" description="Helical" evidence="9">
    <location>
        <begin position="315"/>
        <end position="337"/>
    </location>
</feature>
<keyword evidence="7 9" id="KW-1133">Transmembrane helix</keyword>
<evidence type="ECO:0000256" key="2">
    <source>
        <dbReference type="ARBA" id="ARBA00006523"/>
    </source>
</evidence>
<dbReference type="InterPro" id="IPR011701">
    <property type="entry name" value="MFS"/>
</dbReference>
<dbReference type="GO" id="GO:0022857">
    <property type="term" value="F:transmembrane transporter activity"/>
    <property type="evidence" value="ECO:0007669"/>
    <property type="project" value="InterPro"/>
</dbReference>
<feature type="transmembrane region" description="Helical" evidence="9">
    <location>
        <begin position="135"/>
        <end position="157"/>
    </location>
</feature>
<dbReference type="InterPro" id="IPR036259">
    <property type="entry name" value="MFS_trans_sf"/>
</dbReference>
<dbReference type="Pfam" id="PF07690">
    <property type="entry name" value="MFS_1"/>
    <property type="match status" value="1"/>
</dbReference>
<dbReference type="EMBL" id="WNZW01000020">
    <property type="protein sequence ID" value="MUG48109.1"/>
    <property type="molecule type" value="Genomic_DNA"/>
</dbReference>
<name>A0A7X2Z7A7_9BACL</name>
<feature type="transmembrane region" description="Helical" evidence="9">
    <location>
        <begin position="286"/>
        <end position="308"/>
    </location>
</feature>
<accession>A0A7X2Z7A7</accession>
<evidence type="ECO:0000256" key="8">
    <source>
        <dbReference type="ARBA" id="ARBA00023136"/>
    </source>
</evidence>
<dbReference type="SUPFAM" id="SSF103473">
    <property type="entry name" value="MFS general substrate transporter"/>
    <property type="match status" value="1"/>
</dbReference>
<feature type="transmembrane region" description="Helical" evidence="9">
    <location>
        <begin position="398"/>
        <end position="419"/>
    </location>
</feature>
<dbReference type="CDD" id="cd17471">
    <property type="entry name" value="MFS_Set"/>
    <property type="match status" value="1"/>
</dbReference>
<dbReference type="InterPro" id="IPR001958">
    <property type="entry name" value="Tet-R_TetA/multi-R_MdtG-like"/>
</dbReference>
<feature type="transmembrane region" description="Helical" evidence="9">
    <location>
        <begin position="373"/>
        <end position="392"/>
    </location>
</feature>
<evidence type="ECO:0000256" key="3">
    <source>
        <dbReference type="ARBA" id="ARBA00022448"/>
    </source>
</evidence>
<evidence type="ECO:0000256" key="9">
    <source>
        <dbReference type="SAM" id="Phobius"/>
    </source>
</evidence>
<evidence type="ECO:0000256" key="5">
    <source>
        <dbReference type="ARBA" id="ARBA00022597"/>
    </source>
</evidence>
<dbReference type="Proteomes" id="UP000447876">
    <property type="component" value="Unassembled WGS sequence"/>
</dbReference>
<comment type="similarity">
    <text evidence="2">Belongs to the major facilitator superfamily. Set transporter family.</text>
</comment>
<evidence type="ECO:0000256" key="4">
    <source>
        <dbReference type="ARBA" id="ARBA00022475"/>
    </source>
</evidence>
<organism evidence="11 12">
    <name type="scientific">Paenibacillus woosongensis</name>
    <dbReference type="NCBI Taxonomy" id="307580"/>
    <lineage>
        <taxon>Bacteria</taxon>
        <taxon>Bacillati</taxon>
        <taxon>Bacillota</taxon>
        <taxon>Bacilli</taxon>
        <taxon>Bacillales</taxon>
        <taxon>Paenibacillaceae</taxon>
        <taxon>Paenibacillus</taxon>
    </lineage>
</organism>
<feature type="transmembrane region" description="Helical" evidence="9">
    <location>
        <begin position="203"/>
        <end position="222"/>
    </location>
</feature>
<evidence type="ECO:0000259" key="10">
    <source>
        <dbReference type="PROSITE" id="PS50850"/>
    </source>
</evidence>
<comment type="caution">
    <text evidence="11">The sequence shown here is derived from an EMBL/GenBank/DDBJ whole genome shotgun (WGS) entry which is preliminary data.</text>
</comment>
<feature type="domain" description="Major facilitator superfamily (MFS) profile" evidence="10">
    <location>
        <begin position="43"/>
        <end position="426"/>
    </location>
</feature>
<dbReference type="PROSITE" id="PS50850">
    <property type="entry name" value="MFS"/>
    <property type="match status" value="1"/>
</dbReference>
<reference evidence="11 12" key="1">
    <citation type="submission" date="2019-11" db="EMBL/GenBank/DDBJ databases">
        <title>Draft genome sequences of five Paenibacillus species of dairy origin.</title>
        <authorList>
            <person name="Olajide A.M."/>
            <person name="Chen S."/>
            <person name="Lapointe G."/>
        </authorList>
    </citation>
    <scope>NUCLEOTIDE SEQUENCE [LARGE SCALE GENOMIC DNA]</scope>
    <source>
        <strain evidence="11 12">12CR55</strain>
    </source>
</reference>